<dbReference type="RefSeq" id="WP_243800019.1">
    <property type="nucleotide sequence ID" value="NZ_CP094669.1"/>
</dbReference>
<name>A0ABY4D3C2_9BACT</name>
<proteinExistence type="predicted"/>
<organism evidence="3 4">
    <name type="scientific">Hymenobacter tibetensis</name>
    <dbReference type="NCBI Taxonomy" id="497967"/>
    <lineage>
        <taxon>Bacteria</taxon>
        <taxon>Pseudomonadati</taxon>
        <taxon>Bacteroidota</taxon>
        <taxon>Cytophagia</taxon>
        <taxon>Cytophagales</taxon>
        <taxon>Hymenobacteraceae</taxon>
        <taxon>Hymenobacter</taxon>
    </lineage>
</organism>
<evidence type="ECO:0000313" key="3">
    <source>
        <dbReference type="EMBL" id="UOG75704.1"/>
    </source>
</evidence>
<evidence type="ECO:0000256" key="2">
    <source>
        <dbReference type="SAM" id="SignalP"/>
    </source>
</evidence>
<gene>
    <name evidence="3" type="ORF">MTX78_03700</name>
</gene>
<evidence type="ECO:0000313" key="4">
    <source>
        <dbReference type="Proteomes" id="UP000831113"/>
    </source>
</evidence>
<protein>
    <submittedName>
        <fullName evidence="3">Uncharacterized protein</fullName>
    </submittedName>
</protein>
<evidence type="ECO:0000256" key="1">
    <source>
        <dbReference type="SAM" id="MobiDB-lite"/>
    </source>
</evidence>
<feature type="signal peptide" evidence="2">
    <location>
        <begin position="1"/>
        <end position="27"/>
    </location>
</feature>
<sequence length="642" mass="61851">MRSFHTMKLALQSCLLLLLLASTSLRAQVGVGTTTPDAKAALDIQAADKGLLIPRLTAAQRLAIASPPQGLMVYQTDGTTSGGAQTGFWYYAGAPAQWVFLNPTSGNSGLVLPYTGTVAVEASAFSITNTAFDSEALSGTTTNDDAAGVVGRNTNTTSTQGIGVKGTSRGGTGVSGTAFTSGVGVAGESVGGTGLWGTSTTGVAVKGAKPNGSTVRGRVAEFTNASAANDSTAAYISTNGDRPALRAVNTAASGQAAIRGVKQAAAVDGIGVEGVITSGASGNAAGVLGHDKSGSGTGSGVVGLTAGGYGVRGIASGNGGFGVSGSSTDSYGVIGGSQTGSGVYGTTTAGAAAIAGVKGNSSHPSGIGVLGTTTNGYAVRGEATGNDGYGVTGTAIRGYGVIGTSNLGSGVYGVTSGAIAGTAGVQGAGLNSGGIGVLGTTTSGAGVRGEATGSGGYGIVGTASSTNGIAVVGQSGGSATALYGLATGTGRAGYFGQNNASSSAAAVEIGQSGTGPALLFSTGTRPAEINSSATGTANLVPIAYGRVAPNGAVLSGTGNFTVVQNVTGLGSYTITLTNVGGADLTNAICQVTPRFGTSAKPNQTFAASANGRASGRIDVHISDLTGANNLEEQGFSFIVYRP</sequence>
<keyword evidence="2" id="KW-0732">Signal</keyword>
<keyword evidence="4" id="KW-1185">Reference proteome</keyword>
<feature type="region of interest" description="Disordered" evidence="1">
    <location>
        <begin position="143"/>
        <end position="169"/>
    </location>
</feature>
<reference evidence="3 4" key="1">
    <citation type="submission" date="2022-03" db="EMBL/GenBank/DDBJ databases">
        <title>Hymenobactersp. isolated from the air.</title>
        <authorList>
            <person name="Won M."/>
            <person name="Kwon S.-W."/>
        </authorList>
    </citation>
    <scope>NUCLEOTIDE SEQUENCE [LARGE SCALE GENOMIC DNA]</scope>
    <source>
        <strain evidence="3 4">KACC 21982</strain>
    </source>
</reference>
<dbReference type="EMBL" id="CP094669">
    <property type="protein sequence ID" value="UOG75704.1"/>
    <property type="molecule type" value="Genomic_DNA"/>
</dbReference>
<accession>A0ABY4D3C2</accession>
<dbReference type="Proteomes" id="UP000831113">
    <property type="component" value="Chromosome"/>
</dbReference>
<feature type="chain" id="PRO_5046643015" evidence="2">
    <location>
        <begin position="28"/>
        <end position="642"/>
    </location>
</feature>